<comment type="cofactor">
    <cofactor evidence="1 6">
        <name>Ni(2+)</name>
        <dbReference type="ChEBI" id="CHEBI:49786"/>
    </cofactor>
</comment>
<dbReference type="Gene3D" id="1.10.645.10">
    <property type="entry name" value="Cytochrome-c3 Hydrogenase, chain B"/>
    <property type="match status" value="1"/>
</dbReference>
<dbReference type="PANTHER" id="PTHR43600:SF2">
    <property type="entry name" value="F420-NON-REDUCING HYDROGENASE VHU SUBUNIT A"/>
    <property type="match status" value="1"/>
</dbReference>
<feature type="binding site" evidence="6">
    <location>
        <position position="64"/>
    </location>
    <ligand>
        <name>Ni(2+)</name>
        <dbReference type="ChEBI" id="CHEBI:49786"/>
    </ligand>
</feature>
<dbReference type="InterPro" id="IPR029014">
    <property type="entry name" value="NiFe-Hase_large"/>
</dbReference>
<comment type="caution">
    <text evidence="7">The sequence shown here is derived from an EMBL/GenBank/DDBJ whole genome shotgun (WGS) entry which is preliminary data.</text>
</comment>
<keyword evidence="4 6" id="KW-0479">Metal-binding</keyword>
<feature type="binding site" evidence="6">
    <location>
        <position position="64"/>
    </location>
    <ligand>
        <name>Fe cation</name>
        <dbReference type="ChEBI" id="CHEBI:24875"/>
    </ligand>
</feature>
<evidence type="ECO:0000256" key="1">
    <source>
        <dbReference type="ARBA" id="ARBA00001967"/>
    </source>
</evidence>
<feature type="binding site" evidence="6">
    <location>
        <position position="61"/>
    </location>
    <ligand>
        <name>Ni(2+)</name>
        <dbReference type="ChEBI" id="CHEBI:49786"/>
    </ligand>
</feature>
<evidence type="ECO:0000256" key="2">
    <source>
        <dbReference type="ARBA" id="ARBA00009292"/>
    </source>
</evidence>
<dbReference type="InterPro" id="IPR001501">
    <property type="entry name" value="Ni-dep_hyd_lsu"/>
</dbReference>
<sequence>MGGQTISLDQFVDPFEARVVWRDNPDGTVSAHFDLSGLPRLDPVLTGKPVATIPDTVKRLCGICPVAHHLAGVAALEDMLGHRTIPPTAQAVRSLLAAGSQLEQLARHLLTVDRQLMADCRAIGKKAMAIAGCPGHFPAVAIPGGVTGTVDRTRACDLIPEVNQLIARLRDFPATTTQPADGWREFTGGSVRLTDKQSNRRILGDVVEITSPTGAVTRLTAHDFDRLVEETVPGASAPRPVITLSGTSFHWRVGPVAQYPGQPTPWAAIGRALLGAADDIATCLAADELVEGDRYCPPDSPRTTTGVGMVDGPRGLLVHTYRTGEPGQDTDGVLTGCRILTPTAQNEPWLADMLTRAVAAGGKQTDLEQGIRTADPCLPCTSAPPGAMGVHLDQQQH</sequence>
<reference evidence="7" key="1">
    <citation type="submission" date="2021-03" db="EMBL/GenBank/DDBJ databases">
        <authorList>
            <person name="Sun Q."/>
        </authorList>
    </citation>
    <scope>NUCLEOTIDE SEQUENCE</scope>
    <source>
        <strain evidence="7">CCM 8862</strain>
    </source>
</reference>
<comment type="cofactor">
    <cofactor evidence="6">
        <name>Fe cation</name>
        <dbReference type="ChEBI" id="CHEBI:24875"/>
    </cofactor>
</comment>
<feature type="binding site" evidence="6">
    <location>
        <position position="339"/>
    </location>
    <ligand>
        <name>Mg(2+)</name>
        <dbReference type="ChEBI" id="CHEBI:18420"/>
    </ligand>
</feature>
<dbReference type="AlphaFoldDB" id="A0A939E033"/>
<dbReference type="Proteomes" id="UP000664332">
    <property type="component" value="Unassembled WGS sequence"/>
</dbReference>
<evidence type="ECO:0000256" key="4">
    <source>
        <dbReference type="ARBA" id="ARBA00022723"/>
    </source>
</evidence>
<dbReference type="GO" id="GO:0016491">
    <property type="term" value="F:oxidoreductase activity"/>
    <property type="evidence" value="ECO:0007669"/>
    <property type="project" value="UniProtKB-KW"/>
</dbReference>
<dbReference type="SUPFAM" id="SSF56762">
    <property type="entry name" value="HydB/Nqo4-like"/>
    <property type="match status" value="1"/>
</dbReference>
<name>A0A939E033_9CORY</name>
<keyword evidence="8" id="KW-1185">Reference proteome</keyword>
<dbReference type="RefSeq" id="WP_207118796.1">
    <property type="nucleotide sequence ID" value="NZ_JAFLEQ010000008.1"/>
</dbReference>
<dbReference type="PANTHER" id="PTHR43600">
    <property type="entry name" value="COENZYME F420 HYDROGENASE, SUBUNIT ALPHA"/>
    <property type="match status" value="1"/>
</dbReference>
<protein>
    <submittedName>
        <fullName evidence="7">Nickel-dependent hydrogenase large subunit</fullName>
    </submittedName>
</protein>
<keyword evidence="3 6" id="KW-0533">Nickel</keyword>
<dbReference type="EMBL" id="JAFLEQ010000008">
    <property type="protein sequence ID" value="MBN9643979.1"/>
    <property type="molecule type" value="Genomic_DNA"/>
</dbReference>
<evidence type="ECO:0000313" key="8">
    <source>
        <dbReference type="Proteomes" id="UP000664332"/>
    </source>
</evidence>
<feature type="binding site" evidence="6">
    <location>
        <position position="377"/>
    </location>
    <ligand>
        <name>Ni(2+)</name>
        <dbReference type="ChEBI" id="CHEBI:49786"/>
    </ligand>
</feature>
<evidence type="ECO:0000256" key="5">
    <source>
        <dbReference type="ARBA" id="ARBA00023002"/>
    </source>
</evidence>
<comment type="similarity">
    <text evidence="2">Belongs to the [NiFe]/[NiFeSe] hydrogenase large subunit family.</text>
</comment>
<dbReference type="Pfam" id="PF00374">
    <property type="entry name" value="NiFeSe_Hases"/>
    <property type="match status" value="1"/>
</dbReference>
<evidence type="ECO:0000256" key="6">
    <source>
        <dbReference type="PIRSR" id="PIRSR601501-1"/>
    </source>
</evidence>
<organism evidence="7 8">
    <name type="scientific">Corynebacterium mendelii</name>
    <dbReference type="NCBI Taxonomy" id="2765362"/>
    <lineage>
        <taxon>Bacteria</taxon>
        <taxon>Bacillati</taxon>
        <taxon>Actinomycetota</taxon>
        <taxon>Actinomycetes</taxon>
        <taxon>Mycobacteriales</taxon>
        <taxon>Corynebacteriaceae</taxon>
        <taxon>Corynebacterium</taxon>
    </lineage>
</organism>
<evidence type="ECO:0000256" key="3">
    <source>
        <dbReference type="ARBA" id="ARBA00022596"/>
    </source>
</evidence>
<proteinExistence type="inferred from homology"/>
<dbReference type="GO" id="GO:0016151">
    <property type="term" value="F:nickel cation binding"/>
    <property type="evidence" value="ECO:0007669"/>
    <property type="project" value="InterPro"/>
</dbReference>
<keyword evidence="5" id="KW-0560">Oxidoreductase</keyword>
<evidence type="ECO:0000313" key="7">
    <source>
        <dbReference type="EMBL" id="MBN9643979.1"/>
    </source>
</evidence>
<gene>
    <name evidence="7" type="ORF">JZY06_05010</name>
</gene>
<keyword evidence="6" id="KW-0408">Iron</keyword>
<feature type="binding site" evidence="6">
    <location>
        <position position="380"/>
    </location>
    <ligand>
        <name>Fe cation</name>
        <dbReference type="ChEBI" id="CHEBI:24875"/>
    </ligand>
</feature>
<keyword evidence="6" id="KW-0460">Magnesium</keyword>
<accession>A0A939E033</accession>